<proteinExistence type="predicted"/>
<reference evidence="2" key="1">
    <citation type="journal article" date="2020" name="BMC Genomics">
        <title>Correction to: Identification and distribution of gene clusters required for synthesis of sphingolipid metabolism inhibitors in diverse species of the filamentous fungus Fusarium.</title>
        <authorList>
            <person name="Kim H.S."/>
            <person name="Lohmar J.M."/>
            <person name="Busman M."/>
            <person name="Brown D.W."/>
            <person name="Naumann T.A."/>
            <person name="Divon H.H."/>
            <person name="Lysoe E."/>
            <person name="Uhlig S."/>
            <person name="Proctor R.H."/>
        </authorList>
    </citation>
    <scope>NUCLEOTIDE SEQUENCE</scope>
    <source>
        <strain evidence="2">NRRL 45417</strain>
    </source>
</reference>
<gene>
    <name evidence="2" type="ORF">FGADI_13127</name>
</gene>
<feature type="region of interest" description="Disordered" evidence="1">
    <location>
        <begin position="89"/>
        <end position="112"/>
    </location>
</feature>
<accession>A0A8H4WMV9</accession>
<feature type="compositionally biased region" description="Acidic residues" evidence="1">
    <location>
        <begin position="95"/>
        <end position="104"/>
    </location>
</feature>
<organism evidence="2 3">
    <name type="scientific">Fusarium gaditjirri</name>
    <dbReference type="NCBI Taxonomy" id="282569"/>
    <lineage>
        <taxon>Eukaryota</taxon>
        <taxon>Fungi</taxon>
        <taxon>Dikarya</taxon>
        <taxon>Ascomycota</taxon>
        <taxon>Pezizomycotina</taxon>
        <taxon>Sordariomycetes</taxon>
        <taxon>Hypocreomycetidae</taxon>
        <taxon>Hypocreales</taxon>
        <taxon>Nectriaceae</taxon>
        <taxon>Fusarium</taxon>
        <taxon>Fusarium nisikadoi species complex</taxon>
    </lineage>
</organism>
<comment type="caution">
    <text evidence="2">The sequence shown here is derived from an EMBL/GenBank/DDBJ whole genome shotgun (WGS) entry which is preliminary data.</text>
</comment>
<keyword evidence="3" id="KW-1185">Reference proteome</keyword>
<dbReference type="AlphaFoldDB" id="A0A8H4WMV9"/>
<dbReference type="Proteomes" id="UP000604273">
    <property type="component" value="Unassembled WGS sequence"/>
</dbReference>
<evidence type="ECO:0000313" key="3">
    <source>
        <dbReference type="Proteomes" id="UP000604273"/>
    </source>
</evidence>
<evidence type="ECO:0000313" key="2">
    <source>
        <dbReference type="EMBL" id="KAF4943847.1"/>
    </source>
</evidence>
<reference evidence="2" key="2">
    <citation type="submission" date="2020-05" db="EMBL/GenBank/DDBJ databases">
        <authorList>
            <person name="Kim H.-S."/>
            <person name="Proctor R.H."/>
            <person name="Brown D.W."/>
        </authorList>
    </citation>
    <scope>NUCLEOTIDE SEQUENCE</scope>
    <source>
        <strain evidence="2">NRRL 45417</strain>
    </source>
</reference>
<evidence type="ECO:0000256" key="1">
    <source>
        <dbReference type="SAM" id="MobiDB-lite"/>
    </source>
</evidence>
<protein>
    <submittedName>
        <fullName evidence="2">Uncharacterized protein</fullName>
    </submittedName>
</protein>
<feature type="region of interest" description="Disordered" evidence="1">
    <location>
        <begin position="1"/>
        <end position="45"/>
    </location>
</feature>
<feature type="compositionally biased region" description="Polar residues" evidence="1">
    <location>
        <begin position="11"/>
        <end position="23"/>
    </location>
</feature>
<dbReference type="EMBL" id="JABFAI010000488">
    <property type="protein sequence ID" value="KAF4943847.1"/>
    <property type="molecule type" value="Genomic_DNA"/>
</dbReference>
<name>A0A8H4WMV9_9HYPO</name>
<dbReference type="OrthoDB" id="3522001at2759"/>
<sequence length="611" mass="68147">MFEAGAEPETLTKTTGKPTSSTAVKLPNGIKIPEPLQPDVIDNWPLKKLPSKDKSKKAVSFNEEDADLNLPCRFVRKYNFCLEETCNTERKTQNNDEEGDEDNEDTTKGQDSLVPCKNVGQPLLDELEEEGRISNYGCVGLFPLDEDILWQRAPGSSDLVAPGQYNCGNFLVNYFSDTVIEALPIIAQIGCYILMSSFKFVLDVGTAFIPGPGKALDAGLDMAATAAQTVAYIYPEEEKPEEAFGWWFSVCSGTHLVPDEIKQFVDLLNTVPDGMTSFKPPKKITKGSGAAVMRKSICLKESLQKLTDAELWTCIKRGTNKQATFPTKQKEHQLKGQVLKDIKKYYGTLELADPKLTATPEDNSQAIQYLTISKGYSRNACRSLTTAKDNAVRHWREAGHSIAVAAAVAEEARWTEVRLQTWIGGKHACYWIVRDDSDSNGPSDTADAADNTRQSAMDELIAASQARLEEGNAVRLRKGDLKEDIDRDSLWVKRLGWVRHFGSRDLINIHDAARWLRAREVTGRSAGRQEDEEAARERLLLRRLGESFDREVERCCWPPLLSSTRDSISRRPQPEMHSRLLSSLLTYISLVTFLSPLNVHGQVRGVTAPFT</sequence>